<evidence type="ECO:0000313" key="2">
    <source>
        <dbReference type="Proteomes" id="UP001148018"/>
    </source>
</evidence>
<sequence>VLRLPAWRCPARREGKSFTGPRALRGELGRTARCAGHSGPFWAVSPLYYRFCLVSIKREDGRRRR</sequence>
<comment type="caution">
    <text evidence="1">The sequence shown here is derived from an EMBL/GenBank/DDBJ whole genome shotgun (WGS) entry which is preliminary data.</text>
</comment>
<gene>
    <name evidence="1" type="ORF">NHX12_028205</name>
</gene>
<feature type="non-terminal residue" evidence="1">
    <location>
        <position position="65"/>
    </location>
</feature>
<dbReference type="AlphaFoldDB" id="A0A9Q0ILX5"/>
<organism evidence="1 2">
    <name type="scientific">Muraenolepis orangiensis</name>
    <name type="common">Patagonian moray cod</name>
    <dbReference type="NCBI Taxonomy" id="630683"/>
    <lineage>
        <taxon>Eukaryota</taxon>
        <taxon>Metazoa</taxon>
        <taxon>Chordata</taxon>
        <taxon>Craniata</taxon>
        <taxon>Vertebrata</taxon>
        <taxon>Euteleostomi</taxon>
        <taxon>Actinopterygii</taxon>
        <taxon>Neopterygii</taxon>
        <taxon>Teleostei</taxon>
        <taxon>Neoteleostei</taxon>
        <taxon>Acanthomorphata</taxon>
        <taxon>Zeiogadaria</taxon>
        <taxon>Gadariae</taxon>
        <taxon>Gadiformes</taxon>
        <taxon>Muraenolepidoidei</taxon>
        <taxon>Muraenolepididae</taxon>
        <taxon>Muraenolepis</taxon>
    </lineage>
</organism>
<dbReference type="EMBL" id="JANIIK010000044">
    <property type="protein sequence ID" value="KAJ3603459.1"/>
    <property type="molecule type" value="Genomic_DNA"/>
</dbReference>
<name>A0A9Q0ILX5_9TELE</name>
<accession>A0A9Q0ILX5</accession>
<protein>
    <submittedName>
        <fullName evidence="1">Uncharacterized protein</fullName>
    </submittedName>
</protein>
<reference evidence="1" key="1">
    <citation type="submission" date="2022-07" db="EMBL/GenBank/DDBJ databases">
        <title>Chromosome-level genome of Muraenolepis orangiensis.</title>
        <authorList>
            <person name="Kim J."/>
        </authorList>
    </citation>
    <scope>NUCLEOTIDE SEQUENCE</scope>
    <source>
        <strain evidence="1">KU_S4_2022</strain>
        <tissue evidence="1">Muscle</tissue>
    </source>
</reference>
<dbReference type="Proteomes" id="UP001148018">
    <property type="component" value="Unassembled WGS sequence"/>
</dbReference>
<proteinExistence type="predicted"/>
<feature type="non-terminal residue" evidence="1">
    <location>
        <position position="1"/>
    </location>
</feature>
<keyword evidence="2" id="KW-1185">Reference proteome</keyword>
<evidence type="ECO:0000313" key="1">
    <source>
        <dbReference type="EMBL" id="KAJ3603459.1"/>
    </source>
</evidence>